<dbReference type="NCBIfam" id="TIGR03998">
    <property type="entry name" value="thiol_BshC"/>
    <property type="match status" value="1"/>
</dbReference>
<dbReference type="Proteomes" id="UP000198711">
    <property type="component" value="Unassembled WGS sequence"/>
</dbReference>
<sequence>MNHTSTRIPYERTGYFTKIVSDYLNQSASLQPFYKHNANLEGIQQAIHERQAFDTPRALLVETLQAQYKGLPVTEKLQQHIASLASNNTFTVTTAHQPNIFTGPLYFIYKIMHTVRLADELSRQLPQYKFVPVYYMGSEDADLDELGYLNLGGQKLVWNTRQTGAVGRMKVDKALTKVLHAIEGQIAVLPKGKELVGLFKRCYTEGKTIQQATLELVNELFGAYGVVVLVPDHAKLKSAFRSVVKKELLEGFSHQMVATTIVSLSKHYKVQAGGREINLFYLLDDKRERIERNGGGYEVKTLGLRFSKEAILAELDAHPERFSPNVILRGAFQETILPNIAFIGGGGELAYWLELKAVFEAIQVPYPVLVLRNSFLLMQREQEQKLQKLGFDPTALFNTEQNLVYDLVMRESNVKLCLTDELKEAATYYEKLKTLTGAIDATLKQHVEALEVKAVKRLKELEKKMLRAEKTKFEAQQKQIAKLKQDLFPNNSLQERVENFATWYATYGPQWLQMIYKVSEGFPNNFTIVAYE</sequence>
<evidence type="ECO:0000313" key="5">
    <source>
        <dbReference type="EMBL" id="SDW49680.1"/>
    </source>
</evidence>
<comment type="similarity">
    <text evidence="2">Belongs to the BshC family.</text>
</comment>
<dbReference type="InterPro" id="IPR055398">
    <property type="entry name" value="Rossmann-like_BshC"/>
</dbReference>
<evidence type="ECO:0000256" key="1">
    <source>
        <dbReference type="ARBA" id="ARBA00022598"/>
    </source>
</evidence>
<feature type="coiled-coil region" evidence="2">
    <location>
        <begin position="444"/>
        <end position="486"/>
    </location>
</feature>
<dbReference type="InterPro" id="IPR055399">
    <property type="entry name" value="CC_BshC"/>
</dbReference>
<dbReference type="AlphaFoldDB" id="A0A8X8LDH1"/>
<dbReference type="InterPro" id="IPR011199">
    <property type="entry name" value="Bacillithiol_biosynth_BshC"/>
</dbReference>
<proteinExistence type="inferred from homology"/>
<evidence type="ECO:0000313" key="6">
    <source>
        <dbReference type="Proteomes" id="UP000198711"/>
    </source>
</evidence>
<dbReference type="RefSeq" id="WP_092722670.1">
    <property type="nucleotide sequence ID" value="NZ_FNNO01000003.1"/>
</dbReference>
<dbReference type="Pfam" id="PF10079">
    <property type="entry name" value="Rossmann-like_BshC"/>
    <property type="match status" value="1"/>
</dbReference>
<evidence type="ECO:0000259" key="4">
    <source>
        <dbReference type="Pfam" id="PF24850"/>
    </source>
</evidence>
<dbReference type="EC" id="6.-.-.-" evidence="2"/>
<organism evidence="5 6">
    <name type="scientific">Hydrobacter penzbergensis</name>
    <dbReference type="NCBI Taxonomy" id="1235997"/>
    <lineage>
        <taxon>Bacteria</taxon>
        <taxon>Pseudomonadati</taxon>
        <taxon>Bacteroidota</taxon>
        <taxon>Chitinophagia</taxon>
        <taxon>Chitinophagales</taxon>
        <taxon>Chitinophagaceae</taxon>
        <taxon>Hydrobacter</taxon>
    </lineage>
</organism>
<dbReference type="EMBL" id="FNNO01000003">
    <property type="protein sequence ID" value="SDW49680.1"/>
    <property type="molecule type" value="Genomic_DNA"/>
</dbReference>
<evidence type="ECO:0000259" key="3">
    <source>
        <dbReference type="Pfam" id="PF10079"/>
    </source>
</evidence>
<keyword evidence="2" id="KW-0175">Coiled coil</keyword>
<dbReference type="HAMAP" id="MF_01867">
    <property type="entry name" value="BshC"/>
    <property type="match status" value="1"/>
</dbReference>
<dbReference type="GO" id="GO:0016874">
    <property type="term" value="F:ligase activity"/>
    <property type="evidence" value="ECO:0007669"/>
    <property type="project" value="UniProtKB-UniRule"/>
</dbReference>
<keyword evidence="6" id="KW-1185">Reference proteome</keyword>
<reference evidence="5 6" key="1">
    <citation type="submission" date="2016-10" db="EMBL/GenBank/DDBJ databases">
        <authorList>
            <person name="Varghese N."/>
            <person name="Submissions S."/>
        </authorList>
    </citation>
    <scope>NUCLEOTIDE SEQUENCE [LARGE SCALE GENOMIC DNA]</scope>
    <source>
        <strain evidence="5 6">DSM 25353</strain>
    </source>
</reference>
<keyword evidence="1 2" id="KW-0436">Ligase</keyword>
<feature type="domain" description="Bacillithiol biosynthesis BshC C-terminal coiled-coil" evidence="4">
    <location>
        <begin position="375"/>
        <end position="529"/>
    </location>
</feature>
<protein>
    <recommendedName>
        <fullName evidence="2">Putative cysteine ligase BshC</fullName>
        <ecNumber evidence="2">6.-.-.-</ecNumber>
    </recommendedName>
</protein>
<feature type="domain" description="Bacillithiol biosynthesis BshC N-terminal Rossmann-like" evidence="3">
    <location>
        <begin position="7"/>
        <end position="373"/>
    </location>
</feature>
<evidence type="ECO:0000256" key="2">
    <source>
        <dbReference type="HAMAP-Rule" id="MF_01867"/>
    </source>
</evidence>
<accession>A0A8X8LDH1</accession>
<name>A0A8X8LDH1_9BACT</name>
<dbReference type="Pfam" id="PF24850">
    <property type="entry name" value="CC_BshC"/>
    <property type="match status" value="1"/>
</dbReference>
<comment type="caution">
    <text evidence="5">The sequence shown here is derived from an EMBL/GenBank/DDBJ whole genome shotgun (WGS) entry which is preliminary data.</text>
</comment>
<gene>
    <name evidence="2" type="primary">bshC</name>
    <name evidence="5" type="ORF">SAMN05444410_103120</name>
</gene>